<proteinExistence type="predicted"/>
<accession>A0ABP0YNN8</accession>
<reference evidence="1 2" key="1">
    <citation type="submission" date="2024-03" db="EMBL/GenBank/DDBJ databases">
        <authorList>
            <person name="Gkanogiannis A."/>
            <person name="Becerra Lopez-Lavalle L."/>
        </authorList>
    </citation>
    <scope>NUCLEOTIDE SEQUENCE [LARGE SCALE GENOMIC DNA]</scope>
</reference>
<protein>
    <submittedName>
        <fullName evidence="1">Uncharacterized protein</fullName>
    </submittedName>
</protein>
<evidence type="ECO:0000313" key="2">
    <source>
        <dbReference type="Proteomes" id="UP001642487"/>
    </source>
</evidence>
<dbReference type="Proteomes" id="UP001642487">
    <property type="component" value="Chromosome 5"/>
</dbReference>
<dbReference type="EMBL" id="OZ021739">
    <property type="protein sequence ID" value="CAK9322128.1"/>
    <property type="molecule type" value="Genomic_DNA"/>
</dbReference>
<sequence>MPFSFLRKLMFGYNFKRSFLFKKKWSVSKHDAGSITLSCTICSITAYRRKASLDFAAGKFSRSKYSFWNCACCSKLKLENPIHTWYQTVYIFSACYFQLLIYRLSRFIDFIL</sequence>
<keyword evidence="2" id="KW-1185">Reference proteome</keyword>
<gene>
    <name evidence="1" type="ORF">CITCOLO1_LOCUS14253</name>
</gene>
<name>A0ABP0YNN8_9ROSI</name>
<organism evidence="1 2">
    <name type="scientific">Citrullus colocynthis</name>
    <name type="common">colocynth</name>
    <dbReference type="NCBI Taxonomy" id="252529"/>
    <lineage>
        <taxon>Eukaryota</taxon>
        <taxon>Viridiplantae</taxon>
        <taxon>Streptophyta</taxon>
        <taxon>Embryophyta</taxon>
        <taxon>Tracheophyta</taxon>
        <taxon>Spermatophyta</taxon>
        <taxon>Magnoliopsida</taxon>
        <taxon>eudicotyledons</taxon>
        <taxon>Gunneridae</taxon>
        <taxon>Pentapetalae</taxon>
        <taxon>rosids</taxon>
        <taxon>fabids</taxon>
        <taxon>Cucurbitales</taxon>
        <taxon>Cucurbitaceae</taxon>
        <taxon>Benincaseae</taxon>
        <taxon>Citrullus</taxon>
    </lineage>
</organism>
<evidence type="ECO:0000313" key="1">
    <source>
        <dbReference type="EMBL" id="CAK9322128.1"/>
    </source>
</evidence>